<evidence type="ECO:0000256" key="5">
    <source>
        <dbReference type="SAM" id="Phobius"/>
    </source>
</evidence>
<proteinExistence type="predicted"/>
<evidence type="ECO:0000256" key="3">
    <source>
        <dbReference type="ARBA" id="ARBA00023136"/>
    </source>
</evidence>
<feature type="transmembrane region" description="Helical" evidence="5">
    <location>
        <begin position="187"/>
        <end position="210"/>
    </location>
</feature>
<feature type="transmembrane region" description="Helical" evidence="5">
    <location>
        <begin position="152"/>
        <end position="175"/>
    </location>
</feature>
<evidence type="ECO:0000313" key="8">
    <source>
        <dbReference type="Proteomes" id="UP000674318"/>
    </source>
</evidence>
<name>A0A836LE60_9TRYP</name>
<dbReference type="GO" id="GO:0030968">
    <property type="term" value="P:endoplasmic reticulum unfolded protein response"/>
    <property type="evidence" value="ECO:0007669"/>
    <property type="project" value="TreeGrafter"/>
</dbReference>
<keyword evidence="5" id="KW-1133">Transmembrane helix</keyword>
<feature type="transmembrane region" description="Helical" evidence="5">
    <location>
        <begin position="447"/>
        <end position="466"/>
    </location>
</feature>
<gene>
    <name evidence="7" type="ORF">JKF63_04351</name>
</gene>
<feature type="transmembrane region" description="Helical" evidence="5">
    <location>
        <begin position="473"/>
        <end position="491"/>
    </location>
</feature>
<evidence type="ECO:0000256" key="2">
    <source>
        <dbReference type="ARBA" id="ARBA00022803"/>
    </source>
</evidence>
<dbReference type="AlphaFoldDB" id="A0A836LE60"/>
<feature type="transmembrane region" description="Helical" evidence="5">
    <location>
        <begin position="420"/>
        <end position="441"/>
    </location>
</feature>
<feature type="region of interest" description="Disordered" evidence="4">
    <location>
        <begin position="700"/>
        <end position="726"/>
    </location>
</feature>
<comment type="caution">
    <text evidence="7">The sequence shown here is derived from an EMBL/GenBank/DDBJ whole genome shotgun (WGS) entry which is preliminary data.</text>
</comment>
<feature type="transmembrane region" description="Helical" evidence="5">
    <location>
        <begin position="387"/>
        <end position="408"/>
    </location>
</feature>
<dbReference type="GO" id="GO:0005783">
    <property type="term" value="C:endoplasmic reticulum"/>
    <property type="evidence" value="ECO:0007669"/>
    <property type="project" value="TreeGrafter"/>
</dbReference>
<protein>
    <recommendedName>
        <fullName evidence="6">DUF1736 domain-containing protein</fullName>
    </recommendedName>
</protein>
<keyword evidence="1" id="KW-0677">Repeat</keyword>
<feature type="transmembrane region" description="Helical" evidence="5">
    <location>
        <begin position="22"/>
        <end position="42"/>
    </location>
</feature>
<dbReference type="InterPro" id="IPR011990">
    <property type="entry name" value="TPR-like_helical_dom_sf"/>
</dbReference>
<feature type="domain" description="DUF1736" evidence="6">
    <location>
        <begin position="323"/>
        <end position="393"/>
    </location>
</feature>
<feature type="compositionally biased region" description="Basic and acidic residues" evidence="4">
    <location>
        <begin position="700"/>
        <end position="710"/>
    </location>
</feature>
<feature type="compositionally biased region" description="Polar residues" evidence="4">
    <location>
        <begin position="711"/>
        <end position="726"/>
    </location>
</feature>
<accession>A0A836LE60</accession>
<dbReference type="PANTHER" id="PTHR44227:SF3">
    <property type="entry name" value="PROTEIN O-MANNOSYL-TRANSFERASE TMTC4"/>
    <property type="match status" value="1"/>
</dbReference>
<keyword evidence="5" id="KW-0812">Transmembrane</keyword>
<dbReference type="InterPro" id="IPR052346">
    <property type="entry name" value="O-mannosyl-transferase_TMTC"/>
</dbReference>
<dbReference type="Gene3D" id="1.25.40.10">
    <property type="entry name" value="Tetratricopeptide repeat domain"/>
    <property type="match status" value="1"/>
</dbReference>
<feature type="transmembrane region" description="Helical" evidence="5">
    <location>
        <begin position="293"/>
        <end position="310"/>
    </location>
</feature>
<dbReference type="GO" id="GO:0035269">
    <property type="term" value="P:protein O-linked glycosylation via mannose"/>
    <property type="evidence" value="ECO:0007669"/>
    <property type="project" value="TreeGrafter"/>
</dbReference>
<evidence type="ECO:0000256" key="1">
    <source>
        <dbReference type="ARBA" id="ARBA00022737"/>
    </source>
</evidence>
<reference evidence="7 8" key="1">
    <citation type="submission" date="2021-02" db="EMBL/GenBank/DDBJ databases">
        <title>Porcisia hertigi Genome sequencing and assembly.</title>
        <authorList>
            <person name="Almutairi H."/>
            <person name="Gatherer D."/>
        </authorList>
    </citation>
    <scope>NUCLEOTIDE SEQUENCE [LARGE SCALE GENOMIC DNA]</scope>
    <source>
        <strain evidence="7 8">C119</strain>
    </source>
</reference>
<dbReference type="PANTHER" id="PTHR44227">
    <property type="match status" value="1"/>
</dbReference>
<dbReference type="GO" id="GO:0000030">
    <property type="term" value="F:mannosyltransferase activity"/>
    <property type="evidence" value="ECO:0007669"/>
    <property type="project" value="TreeGrafter"/>
</dbReference>
<dbReference type="Pfam" id="PF08409">
    <property type="entry name" value="TMTC_DUF1736"/>
    <property type="match status" value="1"/>
</dbReference>
<sequence>MKAPEPQPSAAKHSPWRLWDTLDLRIHVFLAVIASLVFSNGVRADMAFDDHNAIATNADAHMDKTSLASIFYNDFWGKPLHHFDSNGSYRPITVLTFRIQHWLMGYHHDTAFLHGFNYVLAYLNVCLVFYLARLYVYVAVPSAALHGPNAKAQPLTALLTSPLHAVPLMAALLYLVHPVHVDSVTSIVGRCELLYCFFGLIGFFCIHRYLNQADAATRKVSEPVPVSTKRRKGGCLKRETPTKPVVTELYVLLSICALTTSILCKDSAITFTAIYGVHACVMYVCGRCEKHHTLVVVVVSVVELLCYLGFRREFIGRVDLRLSPLLHQSEHPQYFIPEGLFHWLSMRWLIQVTNLKLLFFPTSLCNEYSFDCISHVYSLQDPRVPGFVAITATAVLLASSLLFSTFVCRSRLALAGFSGMLWMAIPYAPVSHLFFAVGTFIAERCLYVPSIGAVLLITFIVATPGLRAGTVKPYFYALLLLSLGWGIFSHYRNEDWQSNEHLSQAATRSCPNSGKAHYQLAIALASRMNSVTSEAAALARRSLELDPSSNRGYYLLALYELQTNNDIHKVYDYLRKCMDDLFGNQLCHKLYEQVQSRLYPNMTEVERYVDFAGLSRRASYKAVYLRLAGIMSLQQNQQPCVAEGLLERALAEWNSSKLYWMKDEMSREAGDVTYCNALYWYLQSSSQCEMPATTRIAEPARRAENADVQRDNNLPSSPLATKSTSPTPQMAVHRAAAAAQYFRQCGTDWRVFLTEPRYNYPTIPYRMKEYLSVGVGTNAFISDLINYTLPGTYERSAVLLSVVETSLSQLCHLTTLLDDKYVVKKLSQLYGDQLQMLRVRSPVLRHTLVSSLQAILKEVRNSSSVSEAQHETLKRLLTTPPCANELASLLR</sequence>
<feature type="transmembrane region" description="Helical" evidence="5">
    <location>
        <begin position="269"/>
        <end position="286"/>
    </location>
</feature>
<evidence type="ECO:0000313" key="7">
    <source>
        <dbReference type="EMBL" id="KAG5504905.1"/>
    </source>
</evidence>
<organism evidence="7 8">
    <name type="scientific">Porcisia hertigi</name>
    <dbReference type="NCBI Taxonomy" id="2761500"/>
    <lineage>
        <taxon>Eukaryota</taxon>
        <taxon>Discoba</taxon>
        <taxon>Euglenozoa</taxon>
        <taxon>Kinetoplastea</taxon>
        <taxon>Metakinetoplastina</taxon>
        <taxon>Trypanosomatida</taxon>
        <taxon>Trypanosomatidae</taxon>
        <taxon>Leishmaniinae</taxon>
        <taxon>Porcisia</taxon>
    </lineage>
</organism>
<dbReference type="GeneID" id="94290414"/>
<dbReference type="Proteomes" id="UP000674318">
    <property type="component" value="Unassembled WGS sequence"/>
</dbReference>
<dbReference type="InterPro" id="IPR013618">
    <property type="entry name" value="TMTC_DUF1736"/>
</dbReference>
<keyword evidence="8" id="KW-1185">Reference proteome</keyword>
<keyword evidence="3 5" id="KW-0472">Membrane</keyword>
<dbReference type="EMBL" id="JAFJZO010000022">
    <property type="protein sequence ID" value="KAG5504905.1"/>
    <property type="molecule type" value="Genomic_DNA"/>
</dbReference>
<evidence type="ECO:0000259" key="6">
    <source>
        <dbReference type="Pfam" id="PF08409"/>
    </source>
</evidence>
<dbReference type="KEGG" id="phet:94290414"/>
<keyword evidence="2" id="KW-0802">TPR repeat</keyword>
<dbReference type="RefSeq" id="XP_067757166.1">
    <property type="nucleotide sequence ID" value="XM_067900337.1"/>
</dbReference>
<evidence type="ECO:0000256" key="4">
    <source>
        <dbReference type="SAM" id="MobiDB-lite"/>
    </source>
</evidence>
<feature type="transmembrane region" description="Helical" evidence="5">
    <location>
        <begin position="119"/>
        <end position="140"/>
    </location>
</feature>
<dbReference type="OrthoDB" id="19588at2759"/>